<organism evidence="2 3">
    <name type="scientific">Sphingomonas naphthae</name>
    <dbReference type="NCBI Taxonomy" id="1813468"/>
    <lineage>
        <taxon>Bacteria</taxon>
        <taxon>Pseudomonadati</taxon>
        <taxon>Pseudomonadota</taxon>
        <taxon>Alphaproteobacteria</taxon>
        <taxon>Sphingomonadales</taxon>
        <taxon>Sphingomonadaceae</taxon>
        <taxon>Sphingomonas</taxon>
    </lineage>
</organism>
<dbReference type="Proteomes" id="UP001220395">
    <property type="component" value="Chromosome"/>
</dbReference>
<protein>
    <recommendedName>
        <fullName evidence="4">Inner membrane protein</fullName>
    </recommendedName>
</protein>
<dbReference type="EMBL" id="CP117411">
    <property type="protein sequence ID" value="WCT73217.1"/>
    <property type="molecule type" value="Genomic_DNA"/>
</dbReference>
<keyword evidence="1" id="KW-1133">Transmembrane helix</keyword>
<reference evidence="2 3" key="1">
    <citation type="submission" date="2023-02" db="EMBL/GenBank/DDBJ databases">
        <title>Genome sequence of Sphingomonas naphthae.</title>
        <authorList>
            <person name="Kim S."/>
            <person name="Heo J."/>
            <person name="Kwon S.-W."/>
        </authorList>
    </citation>
    <scope>NUCLEOTIDE SEQUENCE [LARGE SCALE GENOMIC DNA]</scope>
    <source>
        <strain evidence="2 3">KACC 18716</strain>
    </source>
</reference>
<dbReference type="RefSeq" id="WP_273687274.1">
    <property type="nucleotide sequence ID" value="NZ_CP117411.1"/>
</dbReference>
<gene>
    <name evidence="2" type="ORF">PQ455_16600</name>
</gene>
<evidence type="ECO:0000313" key="2">
    <source>
        <dbReference type="EMBL" id="WCT73217.1"/>
    </source>
</evidence>
<evidence type="ECO:0000313" key="3">
    <source>
        <dbReference type="Proteomes" id="UP001220395"/>
    </source>
</evidence>
<proteinExistence type="predicted"/>
<evidence type="ECO:0008006" key="4">
    <source>
        <dbReference type="Google" id="ProtNLM"/>
    </source>
</evidence>
<sequence length="275" mass="29030">MDAAFDPPAEPPRRSARGLIIVLTILLAFVGGMALAGYAVKQSPKVAALLKIAPAETAQPVPVAALPAPAPVAAPDLATLEERVAGIEDQVERVDQRTTAATGNADRAESLLVAFAARRALDRGMALGYLEGLLRERFGGVDPQAVAAVIAASHAPVRLDELQTELDALRPRLATATSDAGWWDNFKQSLGSLIVIRSAETPSTIPADRLQRAARQLEGGQVDKAMAEIARLPGRAIAADWMARARRYVAARNALDRIETAALLKPHVELPVGGA</sequence>
<keyword evidence="3" id="KW-1185">Reference proteome</keyword>
<keyword evidence="1" id="KW-0812">Transmembrane</keyword>
<name>A0ABY7TJ10_9SPHN</name>
<accession>A0ABY7TJ10</accession>
<feature type="transmembrane region" description="Helical" evidence="1">
    <location>
        <begin position="20"/>
        <end position="40"/>
    </location>
</feature>
<keyword evidence="1" id="KW-0472">Membrane</keyword>
<evidence type="ECO:0000256" key="1">
    <source>
        <dbReference type="SAM" id="Phobius"/>
    </source>
</evidence>